<dbReference type="GO" id="GO:1990904">
    <property type="term" value="C:ribonucleoprotein complex"/>
    <property type="evidence" value="ECO:0007669"/>
    <property type="project" value="UniProtKB-KW"/>
</dbReference>
<dbReference type="PANTHER" id="PTHR10746">
    <property type="entry name" value="50S RIBOSOMAL PROTEIN L4"/>
    <property type="match status" value="1"/>
</dbReference>
<keyword evidence="4 7" id="KW-0689">Ribosomal protein</keyword>
<dbReference type="PANTHER" id="PTHR10746:SF6">
    <property type="entry name" value="LARGE RIBOSOMAL SUBUNIT PROTEIN UL4M"/>
    <property type="match status" value="1"/>
</dbReference>
<evidence type="ECO:0000256" key="3">
    <source>
        <dbReference type="ARBA" id="ARBA00022884"/>
    </source>
</evidence>
<evidence type="ECO:0000256" key="5">
    <source>
        <dbReference type="ARBA" id="ARBA00023274"/>
    </source>
</evidence>
<reference evidence="16 17" key="3">
    <citation type="submission" date="2017-04" db="EMBL/GenBank/DDBJ databases">
        <title>Complete genome of Campylobacter concisus ATCC 33237T and draft genomes for an additional eight well characterized C. concisus strains.</title>
        <authorList>
            <person name="Cornelius A.J."/>
            <person name="Miller W.G."/>
            <person name="Lastovica A.J."/>
            <person name="On S.L."/>
            <person name="French N.P."/>
            <person name="Vandenberg O."/>
            <person name="Biggs P.J."/>
        </authorList>
    </citation>
    <scope>NUCLEOTIDE SEQUENCE [LARGE SCALE GENOMIC DNA]</scope>
    <source>
        <strain evidence="12 16">Lasto127.99</strain>
        <strain evidence="11 17">Lasto28.99</strain>
    </source>
</reference>
<comment type="function">
    <text evidence="7">Forms part of the polypeptide exit tunnel.</text>
</comment>
<keyword evidence="2 7" id="KW-0699">rRNA-binding</keyword>
<evidence type="ECO:0000313" key="9">
    <source>
        <dbReference type="EMBL" id="ALF48394.1"/>
    </source>
</evidence>
<dbReference type="GeneID" id="28663434"/>
<dbReference type="Proteomes" id="UP000066049">
    <property type="component" value="Chromosome"/>
</dbReference>
<keyword evidence="3 7" id="KW-0694">RNA-binding</keyword>
<dbReference type="Pfam" id="PF00573">
    <property type="entry name" value="Ribosomal_L4"/>
    <property type="match status" value="1"/>
</dbReference>
<evidence type="ECO:0000313" key="10">
    <source>
        <dbReference type="EMBL" id="AVX44889.1"/>
    </source>
</evidence>
<dbReference type="Proteomes" id="UP000594571">
    <property type="component" value="Chromosome"/>
</dbReference>
<protein>
    <recommendedName>
        <fullName evidence="6 7">Large ribosomal subunit protein uL4</fullName>
    </recommendedName>
</protein>
<dbReference type="GO" id="GO:0003735">
    <property type="term" value="F:structural constituent of ribosome"/>
    <property type="evidence" value="ECO:0007669"/>
    <property type="project" value="InterPro"/>
</dbReference>
<dbReference type="EMBL" id="CP021642">
    <property type="protein sequence ID" value="AVX44889.1"/>
    <property type="molecule type" value="Genomic_DNA"/>
</dbReference>
<dbReference type="Proteomes" id="UP000241854">
    <property type="component" value="Chromosome"/>
</dbReference>
<comment type="similarity">
    <text evidence="1 7">Belongs to the universal ribosomal protein uL4 family.</text>
</comment>
<reference evidence="19 20" key="5">
    <citation type="journal article" date="2020" name="Microb. Genom.">
        <title>Analysis of complete Campylobacter concisus genomes identifies genomospecies features, secretion systems and novel plasmids and their association with severe ulcerative colitis.</title>
        <authorList>
            <person name="Liu F."/>
            <person name="Chen S."/>
            <person name="Luu L.D.W."/>
            <person name="Lee S.A."/>
            <person name="Tay A.C.Y."/>
            <person name="Wu R."/>
            <person name="Riordan S.M."/>
            <person name="Lan R."/>
            <person name="Liu L."/>
            <person name="Zhang L."/>
        </authorList>
    </citation>
    <scope>NUCLEOTIDE SEQUENCE [LARGE SCALE GENOMIC DNA]</scope>
    <source>
        <strain evidence="13 20">H16O-S1</strain>
        <strain evidence="14 19">H9O-S2</strain>
    </source>
</reference>
<evidence type="ECO:0000313" key="18">
    <source>
        <dbReference type="Proteomes" id="UP000241854"/>
    </source>
</evidence>
<dbReference type="HAMAP" id="MF_01328_B">
    <property type="entry name" value="Ribosomal_uL4_B"/>
    <property type="match status" value="1"/>
</dbReference>
<evidence type="ECO:0000256" key="6">
    <source>
        <dbReference type="ARBA" id="ARBA00035244"/>
    </source>
</evidence>
<reference evidence="18 20" key="4">
    <citation type="journal article" date="2018" name="Emerg. Microbes Infect.">
        <title>Genomic analysis of oral Campylobacter concisus strains identified a potential bacterial molecular marker associated with active Crohn's disease.</title>
        <authorList>
            <person name="Liu F."/>
            <person name="Ma R."/>
            <person name="Tay C.Y.A."/>
            <person name="Octavia S."/>
            <person name="Lan R."/>
            <person name="Chung H.K.L."/>
            <person name="Riordan S.M."/>
            <person name="Grimm M.C."/>
            <person name="Leong R.W."/>
            <person name="Tanaka M.M."/>
            <person name="Connor S."/>
            <person name="Zhang L."/>
        </authorList>
    </citation>
    <scope>NUCLEOTIDE SEQUENCE [LARGE SCALE GENOMIC DNA]</scope>
    <source>
        <strain evidence="13 20">H16O-S1</strain>
        <strain evidence="10 18">P2CDO4</strain>
    </source>
</reference>
<dbReference type="RefSeq" id="WP_012140561.1">
    <property type="nucleotide sequence ID" value="NZ_CABFLX010000028.1"/>
</dbReference>
<evidence type="ECO:0000256" key="1">
    <source>
        <dbReference type="ARBA" id="ARBA00010528"/>
    </source>
</evidence>
<dbReference type="KEGG" id="ccoc:CCON33237_1754"/>
<proteinExistence type="inferred from homology"/>
<dbReference type="OrthoDB" id="9803201at2"/>
<dbReference type="SMR" id="A0A0M4TNH1"/>
<dbReference type="EMBL" id="NDYO01000008">
    <property type="protein sequence ID" value="OUT11152.1"/>
    <property type="molecule type" value="Genomic_DNA"/>
</dbReference>
<evidence type="ECO:0000313" key="12">
    <source>
        <dbReference type="EMBL" id="OUT18550.1"/>
    </source>
</evidence>
<feature type="region of interest" description="Disordered" evidence="8">
    <location>
        <begin position="53"/>
        <end position="73"/>
    </location>
</feature>
<evidence type="ECO:0000313" key="14">
    <source>
        <dbReference type="EMBL" id="QPI07487.1"/>
    </source>
</evidence>
<evidence type="ECO:0000256" key="7">
    <source>
        <dbReference type="HAMAP-Rule" id="MF_01328"/>
    </source>
</evidence>
<comment type="function">
    <text evidence="7">One of the primary rRNA binding proteins, this protein initially binds near the 5'-end of the 23S rRNA. It is important during the early stages of 50S assembly. It makes multiple contacts with different domains of the 23S rRNA in the assembled 50S subunit and ribosome.</text>
</comment>
<evidence type="ECO:0000313" key="16">
    <source>
        <dbReference type="Proteomes" id="UP000195893"/>
    </source>
</evidence>
<dbReference type="InterPro" id="IPR002136">
    <property type="entry name" value="Ribosomal_uL4"/>
</dbReference>
<evidence type="ECO:0000256" key="4">
    <source>
        <dbReference type="ARBA" id="ARBA00022980"/>
    </source>
</evidence>
<evidence type="ECO:0000313" key="13">
    <source>
        <dbReference type="EMBL" id="QPH98436.1"/>
    </source>
</evidence>
<dbReference type="EMBL" id="CP049232">
    <property type="protein sequence ID" value="QPI07487.1"/>
    <property type="molecule type" value="Genomic_DNA"/>
</dbReference>
<dbReference type="GO" id="GO:0005840">
    <property type="term" value="C:ribosome"/>
    <property type="evidence" value="ECO:0007669"/>
    <property type="project" value="UniProtKB-KW"/>
</dbReference>
<evidence type="ECO:0000256" key="8">
    <source>
        <dbReference type="SAM" id="MobiDB-lite"/>
    </source>
</evidence>
<dbReference type="Proteomes" id="UP000195893">
    <property type="component" value="Unassembled WGS sequence"/>
</dbReference>
<dbReference type="NCBIfam" id="TIGR03953">
    <property type="entry name" value="rplD_bact"/>
    <property type="match status" value="1"/>
</dbReference>
<dbReference type="GO" id="GO:0019843">
    <property type="term" value="F:rRNA binding"/>
    <property type="evidence" value="ECO:0007669"/>
    <property type="project" value="UniProtKB-UniRule"/>
</dbReference>
<dbReference type="EMBL" id="CP012541">
    <property type="protein sequence ID" value="ALF48394.1"/>
    <property type="molecule type" value="Genomic_DNA"/>
</dbReference>
<comment type="subunit">
    <text evidence="7">Part of the 50S ribosomal subunit.</text>
</comment>
<evidence type="ECO:0000313" key="17">
    <source>
        <dbReference type="Proteomes" id="UP000195967"/>
    </source>
</evidence>
<reference evidence="9" key="2">
    <citation type="submission" date="2016-07" db="EMBL/GenBank/DDBJ databases">
        <title>Comparative genomics of the Campylobacter concisus group.</title>
        <authorList>
            <person name="Miller W.G."/>
            <person name="Yee E."/>
            <person name="Chapman M.H."/>
            <person name="Huynh S."/>
            <person name="Bono J.L."/>
            <person name="On S.L.W."/>
            <person name="StLeger J."/>
            <person name="Foster G."/>
            <person name="Parker C.T."/>
        </authorList>
    </citation>
    <scope>NUCLEOTIDE SEQUENCE</scope>
    <source>
        <strain evidence="9">ATCC 33237</strain>
    </source>
</reference>
<dbReference type="PATRIC" id="fig|199.248.peg.1807"/>
<dbReference type="Proteomes" id="UP000195967">
    <property type="component" value="Unassembled WGS sequence"/>
</dbReference>
<keyword evidence="5 7" id="KW-0687">Ribonucleoprotein</keyword>
<dbReference type="InterPro" id="IPR023574">
    <property type="entry name" value="Ribosomal_uL4_dom_sf"/>
</dbReference>
<dbReference type="EMBL" id="CP049263">
    <property type="protein sequence ID" value="QPH98436.1"/>
    <property type="molecule type" value="Genomic_DNA"/>
</dbReference>
<evidence type="ECO:0000256" key="2">
    <source>
        <dbReference type="ARBA" id="ARBA00022730"/>
    </source>
</evidence>
<reference evidence="15" key="1">
    <citation type="submission" date="2015-08" db="EMBL/GenBank/DDBJ databases">
        <title>Comparative genomics of the Campylobacter concisus group.</title>
        <authorList>
            <person name="Miller W.G."/>
            <person name="Yee E."/>
            <person name="Chapman M.H."/>
            <person name="Huynh S."/>
            <person name="Bono J.L."/>
            <person name="On S.L.W."/>
            <person name="St Leger J."/>
            <person name="Foster G."/>
            <person name="Parker C.T."/>
        </authorList>
    </citation>
    <scope>NUCLEOTIDE SEQUENCE [LARGE SCALE GENOMIC DNA]</scope>
    <source>
        <strain evidence="15">ATCC 33237</strain>
    </source>
</reference>
<dbReference type="FunFam" id="3.40.1370.10:FF:000008">
    <property type="entry name" value="50S ribosomal protein L4"/>
    <property type="match status" value="1"/>
</dbReference>
<sequence length="204" mass="22295">MSKIHVLNDKFENSGELELPASYAEVNPHNLYLYVKSYLAGIRANSAHTKSRAFVSGGGKKPWRQKGRGGARAGSTRTNVWVGGAVAFGPTNEKNYFQKVNKKQKRLALEYALAVKAQDGKIFAVDSISIESGKTKDAANIIKNLKVKDALIVKDLLDDKTLLAFRNLANCYVVDANEVNAYLVSTFSSVIIEKAALKTITKEG</sequence>
<dbReference type="GO" id="GO:0006412">
    <property type="term" value="P:translation"/>
    <property type="evidence" value="ECO:0007669"/>
    <property type="project" value="UniProtKB-UniRule"/>
</dbReference>
<evidence type="ECO:0000313" key="20">
    <source>
        <dbReference type="Proteomes" id="UP000594571"/>
    </source>
</evidence>
<dbReference type="AlphaFoldDB" id="A0A0M4TNH1"/>
<dbReference type="InterPro" id="IPR013005">
    <property type="entry name" value="Ribosomal_uL4-like"/>
</dbReference>
<evidence type="ECO:0000313" key="19">
    <source>
        <dbReference type="Proteomes" id="UP000594535"/>
    </source>
</evidence>
<dbReference type="OMA" id="PQVHILE"/>
<gene>
    <name evidence="7 9" type="primary">rplD</name>
    <name evidence="12" type="ORF">B9N60_02530</name>
    <name evidence="11" type="ORF">B9N62_07430</name>
    <name evidence="9" type="ORF">CCON33237_1754</name>
    <name evidence="10" type="ORF">CCS77_1828</name>
    <name evidence="13" type="ORF">CVS89_09310</name>
    <name evidence="14" type="ORF">G5B96_09230</name>
</gene>
<organism evidence="9 15">
    <name type="scientific">Campylobacter concisus</name>
    <dbReference type="NCBI Taxonomy" id="199"/>
    <lineage>
        <taxon>Bacteria</taxon>
        <taxon>Pseudomonadati</taxon>
        <taxon>Campylobacterota</taxon>
        <taxon>Epsilonproteobacteria</taxon>
        <taxon>Campylobacterales</taxon>
        <taxon>Campylobacteraceae</taxon>
        <taxon>Campylobacter</taxon>
    </lineage>
</organism>
<name>A0A0M4TNH1_9BACT</name>
<dbReference type="Proteomes" id="UP000594535">
    <property type="component" value="Chromosome"/>
</dbReference>
<accession>A0A0M4TNH1</accession>
<dbReference type="EMBL" id="NDYQ01000003">
    <property type="protein sequence ID" value="OUT18550.1"/>
    <property type="molecule type" value="Genomic_DNA"/>
</dbReference>
<evidence type="ECO:0000313" key="15">
    <source>
        <dbReference type="Proteomes" id="UP000066049"/>
    </source>
</evidence>
<dbReference type="Gene3D" id="3.40.1370.10">
    <property type="match status" value="1"/>
</dbReference>
<evidence type="ECO:0000313" key="11">
    <source>
        <dbReference type="EMBL" id="OUT11152.1"/>
    </source>
</evidence>
<dbReference type="SUPFAM" id="SSF52166">
    <property type="entry name" value="Ribosomal protein L4"/>
    <property type="match status" value="1"/>
</dbReference>